<protein>
    <submittedName>
        <fullName evidence="2">Uncharacterized protein</fullName>
    </submittedName>
</protein>
<feature type="region of interest" description="Disordered" evidence="1">
    <location>
        <begin position="474"/>
        <end position="501"/>
    </location>
</feature>
<gene>
    <name evidence="2" type="ORF">BKA59DRAFT_451966</name>
</gene>
<organism evidence="2 3">
    <name type="scientific">Fusarium tricinctum</name>
    <dbReference type="NCBI Taxonomy" id="61284"/>
    <lineage>
        <taxon>Eukaryota</taxon>
        <taxon>Fungi</taxon>
        <taxon>Dikarya</taxon>
        <taxon>Ascomycota</taxon>
        <taxon>Pezizomycotina</taxon>
        <taxon>Sordariomycetes</taxon>
        <taxon>Hypocreomycetidae</taxon>
        <taxon>Hypocreales</taxon>
        <taxon>Nectriaceae</taxon>
        <taxon>Fusarium</taxon>
        <taxon>Fusarium tricinctum species complex</taxon>
    </lineage>
</organism>
<name>A0A8K0S7U9_9HYPO</name>
<sequence length="650" mass="72930">MVNEEESDLWAVDKERLVKRAKAKPNDMLGLGSDGKGLCLIKGVLKFLGYPKGPSLFKRGIAGKLSAKENEISRWYVYDNDCHNSYKKVDAAAYSNMFGSMEKANAASTDHVYEKSFLKDFFTVILNKEVPSVKDSPDIDREQITCEDLDYYVWDEVNNINRLQAAFDTYPSDKKWLEDLIGMQQSLNGGPKGGVVTTFGDQSVKALTNKKMKKPDYSTWVAAERSLNEFLFPFMEKIYVGIQLFNGPVLVAAMIRQNKRVYTALYVLQSRVKTSSAVRYGLIDALLLSLDLDDTISCYEGMGKWSFAERFKSYMESRFAGQEDYSINRWAVYAKDNLTPIIQGYLENLPAYDDDEPKVDEQRRMVTSWTQRLQKAMSAAYTVEFSWDWTVDETDIVPRAEGICRRPTASLTTLSTSVISRTSSQSAATTTGLKPCLTDTECDLDCDDGDQPTCWHPSFVPGAIFGNCISTTMAPPTTTTEAPTTSEAAATSTEPEPEPTPTADCDFWDDLTHWTFEISNIQDWAEDGGESLEQEERGCGAIARWDWKEGHTPSVVFTLPFFMKAGCVERAIVSAGGPELQCDGHSPWDELSSMAVKNVNSPGQSRWKRPSFPERFKEVNRQAEGKYPHPPVGQHPQYIPMSWSSHPPTI</sequence>
<keyword evidence="3" id="KW-1185">Reference proteome</keyword>
<dbReference type="EMBL" id="JAGPXF010000002">
    <property type="protein sequence ID" value="KAH7257926.1"/>
    <property type="molecule type" value="Genomic_DNA"/>
</dbReference>
<feature type="compositionally biased region" description="Low complexity" evidence="1">
    <location>
        <begin position="474"/>
        <end position="494"/>
    </location>
</feature>
<dbReference type="OrthoDB" id="5084844at2759"/>
<comment type="caution">
    <text evidence="2">The sequence shown here is derived from an EMBL/GenBank/DDBJ whole genome shotgun (WGS) entry which is preliminary data.</text>
</comment>
<evidence type="ECO:0000256" key="1">
    <source>
        <dbReference type="SAM" id="MobiDB-lite"/>
    </source>
</evidence>
<evidence type="ECO:0000313" key="3">
    <source>
        <dbReference type="Proteomes" id="UP000813427"/>
    </source>
</evidence>
<reference evidence="2" key="1">
    <citation type="journal article" date="2021" name="Nat. Commun.">
        <title>Genetic determinants of endophytism in the Arabidopsis root mycobiome.</title>
        <authorList>
            <person name="Mesny F."/>
            <person name="Miyauchi S."/>
            <person name="Thiergart T."/>
            <person name="Pickel B."/>
            <person name="Atanasova L."/>
            <person name="Karlsson M."/>
            <person name="Huettel B."/>
            <person name="Barry K.W."/>
            <person name="Haridas S."/>
            <person name="Chen C."/>
            <person name="Bauer D."/>
            <person name="Andreopoulos W."/>
            <person name="Pangilinan J."/>
            <person name="LaButti K."/>
            <person name="Riley R."/>
            <person name="Lipzen A."/>
            <person name="Clum A."/>
            <person name="Drula E."/>
            <person name="Henrissat B."/>
            <person name="Kohler A."/>
            <person name="Grigoriev I.V."/>
            <person name="Martin F.M."/>
            <person name="Hacquard S."/>
        </authorList>
    </citation>
    <scope>NUCLEOTIDE SEQUENCE</scope>
    <source>
        <strain evidence="2">MPI-SDFR-AT-0068</strain>
    </source>
</reference>
<accession>A0A8K0S7U9</accession>
<proteinExistence type="predicted"/>
<dbReference type="Proteomes" id="UP000813427">
    <property type="component" value="Unassembled WGS sequence"/>
</dbReference>
<evidence type="ECO:0000313" key="2">
    <source>
        <dbReference type="EMBL" id="KAH7257926.1"/>
    </source>
</evidence>
<dbReference type="AlphaFoldDB" id="A0A8K0S7U9"/>
<feature type="region of interest" description="Disordered" evidence="1">
    <location>
        <begin position="620"/>
        <end position="650"/>
    </location>
</feature>